<evidence type="ECO:0000313" key="3">
    <source>
        <dbReference type="Proteomes" id="UP000000763"/>
    </source>
</evidence>
<dbReference type="HOGENOM" id="CLU_146975_2_1_1"/>
<gene>
    <name evidence="2" type="ordered locus">Os12g0592200</name>
</gene>
<name>Q0IM75_ORYSJ</name>
<dbReference type="AlphaFoldDB" id="Q0IM75"/>
<feature type="compositionally biased region" description="Low complexity" evidence="1">
    <location>
        <begin position="14"/>
        <end position="30"/>
    </location>
</feature>
<evidence type="ECO:0000313" key="2">
    <source>
        <dbReference type="EMBL" id="BAF30190.2"/>
    </source>
</evidence>
<evidence type="ECO:0000256" key="1">
    <source>
        <dbReference type="SAM" id="MobiDB-lite"/>
    </source>
</evidence>
<accession>Q0IM75</accession>
<protein>
    <submittedName>
        <fullName evidence="2">Os12g0592200 protein</fullName>
    </submittedName>
</protein>
<organism evidence="2 3">
    <name type="scientific">Oryza sativa subsp. japonica</name>
    <name type="common">Rice</name>
    <dbReference type="NCBI Taxonomy" id="39947"/>
    <lineage>
        <taxon>Eukaryota</taxon>
        <taxon>Viridiplantae</taxon>
        <taxon>Streptophyta</taxon>
        <taxon>Embryophyta</taxon>
        <taxon>Tracheophyta</taxon>
        <taxon>Spermatophyta</taxon>
        <taxon>Magnoliopsida</taxon>
        <taxon>Liliopsida</taxon>
        <taxon>Poales</taxon>
        <taxon>Poaceae</taxon>
        <taxon>BOP clade</taxon>
        <taxon>Oryzoideae</taxon>
        <taxon>Oryzeae</taxon>
        <taxon>Oryzinae</taxon>
        <taxon>Oryza</taxon>
        <taxon>Oryza sativa</taxon>
    </lineage>
</organism>
<feature type="region of interest" description="Disordered" evidence="1">
    <location>
        <begin position="14"/>
        <end position="51"/>
    </location>
</feature>
<reference evidence="3" key="2">
    <citation type="journal article" date="2008" name="Nucleic Acids Res.">
        <title>The rice annotation project database (RAP-DB): 2008 update.</title>
        <authorList>
            <consortium name="The rice annotation project (RAP)"/>
        </authorList>
    </citation>
    <scope>GENOME REANNOTATION</scope>
    <source>
        <strain evidence="3">cv. Nipponbare</strain>
    </source>
</reference>
<dbReference type="EMBL" id="AP008218">
    <property type="protein sequence ID" value="BAF30190.2"/>
    <property type="molecule type" value="Genomic_DNA"/>
</dbReference>
<dbReference type="KEGG" id="dosa:Os12g0592200"/>
<proteinExistence type="predicted"/>
<dbReference type="Proteomes" id="UP000000763">
    <property type="component" value="Chromosome 12"/>
</dbReference>
<sequence length="125" mass="13106">MAWRGAASRTVLAAVRRPGPSPSAAARALRAPPPVAAPRPRRVPSPFASSSPTAARPLAAMMGSPLTTAALLARLTAHPAASARACCELSQDSLSFEKDTTLLGCVFWKAVLVFRLTSKLEETLQ</sequence>
<reference evidence="2 3" key="1">
    <citation type="journal article" date="2005" name="Nature">
        <title>The map-based sequence of the rice genome.</title>
        <authorList>
            <consortium name="International rice genome sequencing project (IRGSP)"/>
            <person name="Matsumoto T."/>
            <person name="Wu J."/>
            <person name="Kanamori H."/>
            <person name="Katayose Y."/>
            <person name="Fujisawa M."/>
            <person name="Namiki N."/>
            <person name="Mizuno H."/>
            <person name="Yamamoto K."/>
            <person name="Antonio B.A."/>
            <person name="Baba T."/>
            <person name="Sakata K."/>
            <person name="Nagamura Y."/>
            <person name="Aoki H."/>
            <person name="Arikawa K."/>
            <person name="Arita K."/>
            <person name="Bito T."/>
            <person name="Chiden Y."/>
            <person name="Fujitsuka N."/>
            <person name="Fukunaka R."/>
            <person name="Hamada M."/>
            <person name="Harada C."/>
            <person name="Hayashi A."/>
            <person name="Hijishita S."/>
            <person name="Honda M."/>
            <person name="Hosokawa S."/>
            <person name="Ichikawa Y."/>
            <person name="Idonuma A."/>
            <person name="Iijima M."/>
            <person name="Ikeda M."/>
            <person name="Ikeno M."/>
            <person name="Ito K."/>
            <person name="Ito S."/>
            <person name="Ito T."/>
            <person name="Ito Y."/>
            <person name="Ito Y."/>
            <person name="Iwabuchi A."/>
            <person name="Kamiya K."/>
            <person name="Karasawa W."/>
            <person name="Kurita K."/>
            <person name="Katagiri S."/>
            <person name="Kikuta A."/>
            <person name="Kobayashi H."/>
            <person name="Kobayashi N."/>
            <person name="Machita K."/>
            <person name="Maehara T."/>
            <person name="Masukawa M."/>
            <person name="Mizubayashi T."/>
            <person name="Mukai Y."/>
            <person name="Nagasaki H."/>
            <person name="Nagata Y."/>
            <person name="Naito S."/>
            <person name="Nakashima M."/>
            <person name="Nakama Y."/>
            <person name="Nakamichi Y."/>
            <person name="Nakamura M."/>
            <person name="Meguro A."/>
            <person name="Negishi M."/>
            <person name="Ohta I."/>
            <person name="Ohta T."/>
            <person name="Okamoto M."/>
            <person name="Ono N."/>
            <person name="Saji S."/>
            <person name="Sakaguchi M."/>
            <person name="Sakai K."/>
            <person name="Shibata M."/>
            <person name="Shimokawa T."/>
            <person name="Song J."/>
            <person name="Takazaki Y."/>
            <person name="Terasawa K."/>
            <person name="Tsugane M."/>
            <person name="Tsuji K."/>
            <person name="Ueda S."/>
            <person name="Waki K."/>
            <person name="Yamagata H."/>
            <person name="Yamamoto M."/>
            <person name="Yamamoto S."/>
            <person name="Yamane H."/>
            <person name="Yoshiki S."/>
            <person name="Yoshihara R."/>
            <person name="Yukawa K."/>
            <person name="Zhong H."/>
            <person name="Yano M."/>
            <person name="Yuan Q."/>
            <person name="Ouyang S."/>
            <person name="Liu J."/>
            <person name="Jones K.M."/>
            <person name="Gansberger K."/>
            <person name="Moffat K."/>
            <person name="Hill J."/>
            <person name="Bera J."/>
            <person name="Fadrosh D."/>
            <person name="Jin S."/>
            <person name="Johri S."/>
            <person name="Kim M."/>
            <person name="Overton L."/>
            <person name="Reardon M."/>
            <person name="Tsitrin T."/>
            <person name="Vuong H."/>
            <person name="Weaver B."/>
            <person name="Ciecko A."/>
            <person name="Tallon L."/>
            <person name="Jackson J."/>
            <person name="Pai G."/>
            <person name="Aken S.V."/>
            <person name="Utterback T."/>
            <person name="Reidmuller S."/>
            <person name="Feldblyum T."/>
            <person name="Hsiao J."/>
            <person name="Zismann V."/>
            <person name="Iobst S."/>
            <person name="de Vazeille A.R."/>
            <person name="Buell C.R."/>
            <person name="Ying K."/>
            <person name="Li Y."/>
            <person name="Lu T."/>
            <person name="Huang Y."/>
            <person name="Zhao Q."/>
            <person name="Feng Q."/>
            <person name="Zhang L."/>
            <person name="Zhu J."/>
            <person name="Weng Q."/>
            <person name="Mu J."/>
            <person name="Lu Y."/>
            <person name="Fan D."/>
            <person name="Liu Y."/>
            <person name="Guan J."/>
            <person name="Zhang Y."/>
            <person name="Yu S."/>
            <person name="Liu X."/>
            <person name="Zhang Y."/>
            <person name="Hong G."/>
            <person name="Han B."/>
            <person name="Choisne N."/>
            <person name="Demange N."/>
            <person name="Orjeda G."/>
            <person name="Samain S."/>
            <person name="Cattolico L."/>
            <person name="Pelletier E."/>
            <person name="Couloux A."/>
            <person name="Segurens B."/>
            <person name="Wincker P."/>
            <person name="D'Hont A."/>
            <person name="Scarpelli C."/>
            <person name="Weissenbach J."/>
            <person name="Salanoubat M."/>
            <person name="Quetier F."/>
            <person name="Yu Y."/>
            <person name="Kim H.R."/>
            <person name="Rambo T."/>
            <person name="Currie J."/>
            <person name="Collura K."/>
            <person name="Luo M."/>
            <person name="Yang T."/>
            <person name="Ammiraju J.S.S."/>
            <person name="Engler F."/>
            <person name="Soderlund C."/>
            <person name="Wing R.A."/>
            <person name="Palmer L.E."/>
            <person name="de la Bastide M."/>
            <person name="Spiegel L."/>
            <person name="Nascimento L."/>
            <person name="Zutavern T."/>
            <person name="O'Shaughnessy A."/>
            <person name="Dike S."/>
            <person name="Dedhia N."/>
            <person name="Preston R."/>
            <person name="Balija V."/>
            <person name="McCombie W.R."/>
            <person name="Chow T."/>
            <person name="Chen H."/>
            <person name="Chung M."/>
            <person name="Chen C."/>
            <person name="Shaw J."/>
            <person name="Wu H."/>
            <person name="Hsiao K."/>
            <person name="Chao Y."/>
            <person name="Chu M."/>
            <person name="Cheng C."/>
            <person name="Hour A."/>
            <person name="Lee P."/>
            <person name="Lin S."/>
            <person name="Lin Y."/>
            <person name="Liou J."/>
            <person name="Liu S."/>
            <person name="Hsing Y."/>
            <person name="Raghuvanshi S."/>
            <person name="Mohanty A."/>
            <person name="Bharti A.K."/>
            <person name="Gaur A."/>
            <person name="Gupta V."/>
            <person name="Kumar D."/>
            <person name="Ravi V."/>
            <person name="Vij S."/>
            <person name="Kapur A."/>
            <person name="Khurana P."/>
            <person name="Khurana P."/>
            <person name="Khurana J.P."/>
            <person name="Tyagi A.K."/>
            <person name="Gaikwad K."/>
            <person name="Singh A."/>
            <person name="Dalal V."/>
            <person name="Srivastava S."/>
            <person name="Dixit A."/>
            <person name="Pal A.K."/>
            <person name="Ghazi I.A."/>
            <person name="Yadav M."/>
            <person name="Pandit A."/>
            <person name="Bhargava A."/>
            <person name="Sureshbabu K."/>
            <person name="Batra K."/>
            <person name="Sharma T.R."/>
            <person name="Mohapatra T."/>
            <person name="Singh N.K."/>
            <person name="Messing J."/>
            <person name="Nelson A.B."/>
            <person name="Fuks G."/>
            <person name="Kavchok S."/>
            <person name="Keizer G."/>
            <person name="Linton E."/>
            <person name="Llaca V."/>
            <person name="Song R."/>
            <person name="Tanyolac B."/>
            <person name="Young S."/>
            <person name="Ho-Il K."/>
            <person name="Hahn J.H."/>
            <person name="Sangsakoo G."/>
            <person name="Vanavichit A."/>
            <person name="de Mattos Luiz.A.T."/>
            <person name="Zimmer P.D."/>
            <person name="Malone G."/>
            <person name="Dellagostin O."/>
            <person name="de Oliveira A.C."/>
            <person name="Bevan M."/>
            <person name="Bancroft I."/>
            <person name="Minx P."/>
            <person name="Cordum H."/>
            <person name="Wilson R."/>
            <person name="Cheng Z."/>
            <person name="Jin W."/>
            <person name="Jiang J."/>
            <person name="Leong S.A."/>
            <person name="Iwama H."/>
            <person name="Gojobori T."/>
            <person name="Itoh T."/>
            <person name="Niimura Y."/>
            <person name="Fujii Y."/>
            <person name="Habara T."/>
            <person name="Sakai H."/>
            <person name="Sato Y."/>
            <person name="Wilson G."/>
            <person name="Kumar K."/>
            <person name="McCouch S."/>
            <person name="Juretic N."/>
            <person name="Hoen D."/>
            <person name="Wright S."/>
            <person name="Bruskiewich R."/>
            <person name="Bureau T."/>
            <person name="Miyao A."/>
            <person name="Hirochika H."/>
            <person name="Nishikawa T."/>
            <person name="Kadowaki K."/>
            <person name="Sugiura M."/>
            <person name="Burr B."/>
            <person name="Sasaki T."/>
        </authorList>
    </citation>
    <scope>NUCLEOTIDE SEQUENCE [LARGE SCALE GENOMIC DNA]</scope>
    <source>
        <strain evidence="3">cv. Nipponbare</strain>
    </source>
</reference>